<name>A0ABN7RS90_OIKDI</name>
<feature type="compositionally biased region" description="Basic and acidic residues" evidence="1">
    <location>
        <begin position="19"/>
        <end position="35"/>
    </location>
</feature>
<accession>A0ABN7RS90</accession>
<dbReference type="EMBL" id="OU015568">
    <property type="protein sequence ID" value="CAG5084684.1"/>
    <property type="molecule type" value="Genomic_DNA"/>
</dbReference>
<evidence type="ECO:0000256" key="2">
    <source>
        <dbReference type="SAM" id="SignalP"/>
    </source>
</evidence>
<gene>
    <name evidence="3" type="ORF">OKIOD_LOCUS2268</name>
</gene>
<organism evidence="3 4">
    <name type="scientific">Oikopleura dioica</name>
    <name type="common">Tunicate</name>
    <dbReference type="NCBI Taxonomy" id="34765"/>
    <lineage>
        <taxon>Eukaryota</taxon>
        <taxon>Metazoa</taxon>
        <taxon>Chordata</taxon>
        <taxon>Tunicata</taxon>
        <taxon>Appendicularia</taxon>
        <taxon>Copelata</taxon>
        <taxon>Oikopleuridae</taxon>
        <taxon>Oikopleura</taxon>
    </lineage>
</organism>
<feature type="region of interest" description="Disordered" evidence="1">
    <location>
        <begin position="18"/>
        <end position="108"/>
    </location>
</feature>
<feature type="compositionally biased region" description="Basic residues" evidence="1">
    <location>
        <begin position="36"/>
        <end position="51"/>
    </location>
</feature>
<evidence type="ECO:0000313" key="4">
    <source>
        <dbReference type="Proteomes" id="UP001158576"/>
    </source>
</evidence>
<protein>
    <submittedName>
        <fullName evidence="3">Oidioi.mRNA.OKI2018_I69.PAR.g10710.t1.cds</fullName>
    </submittedName>
</protein>
<feature type="compositionally biased region" description="Low complexity" evidence="1">
    <location>
        <begin position="52"/>
        <end position="89"/>
    </location>
</feature>
<sequence length="230" mass="24944">MRLFVVLNLALAVAAQGLSKEERDAIRAQKAAERKAAKKAAREKKNNKKKTTTAAPTTTTSTTTTSTTTTSTTTTTTTTTTPKPTTTKATTKRAAQKPKDSGRSAGSGATMCVSCNTKDLAGCLADSTAFECPENTFCSLTMRTQNGAPTQYEVGCKQNKACVSNKRMNGWAKKPKPNDQCNLSGSSAATCRQCCTGSECLEFYAKFTERETYSNRWYWNMPQLDRPHQA</sequence>
<keyword evidence="4" id="KW-1185">Reference proteome</keyword>
<dbReference type="Proteomes" id="UP001158576">
    <property type="component" value="Chromosome PAR"/>
</dbReference>
<feature type="signal peptide" evidence="2">
    <location>
        <begin position="1"/>
        <end position="15"/>
    </location>
</feature>
<feature type="chain" id="PRO_5047041807" evidence="2">
    <location>
        <begin position="16"/>
        <end position="230"/>
    </location>
</feature>
<reference evidence="3 4" key="1">
    <citation type="submission" date="2021-04" db="EMBL/GenBank/DDBJ databases">
        <authorList>
            <person name="Bliznina A."/>
        </authorList>
    </citation>
    <scope>NUCLEOTIDE SEQUENCE [LARGE SCALE GENOMIC DNA]</scope>
</reference>
<keyword evidence="2" id="KW-0732">Signal</keyword>
<proteinExistence type="predicted"/>
<evidence type="ECO:0000256" key="1">
    <source>
        <dbReference type="SAM" id="MobiDB-lite"/>
    </source>
</evidence>
<evidence type="ECO:0000313" key="3">
    <source>
        <dbReference type="EMBL" id="CAG5084684.1"/>
    </source>
</evidence>